<dbReference type="GO" id="GO:0005840">
    <property type="term" value="C:ribosome"/>
    <property type="evidence" value="ECO:0007669"/>
    <property type="project" value="UniProtKB-KW"/>
</dbReference>
<dbReference type="InterPro" id="IPR001854">
    <property type="entry name" value="Ribosomal_uL29"/>
</dbReference>
<dbReference type="InterPro" id="IPR036049">
    <property type="entry name" value="Ribosomal_uL29_sf"/>
</dbReference>
<evidence type="ECO:0000256" key="2">
    <source>
        <dbReference type="ARBA" id="ARBA00022980"/>
    </source>
</evidence>
<dbReference type="NCBIfam" id="TIGR00012">
    <property type="entry name" value="L29"/>
    <property type="match status" value="1"/>
</dbReference>
<dbReference type="HAMAP" id="MF_00374">
    <property type="entry name" value="Ribosomal_uL29"/>
    <property type="match status" value="1"/>
</dbReference>
<dbReference type="GO" id="GO:0003735">
    <property type="term" value="F:structural constituent of ribosome"/>
    <property type="evidence" value="ECO:0007669"/>
    <property type="project" value="InterPro"/>
</dbReference>
<sequence length="64" mass="7152">MSKSMKEASQKTVQELEKAVVDLRLELAKLTVEASVSQQKNTNIVANKRKQLAVLLTALRQKKS</sequence>
<comment type="similarity">
    <text evidence="1 5">Belongs to the universal ribosomal protein uL29 family.</text>
</comment>
<feature type="coiled-coil region" evidence="6">
    <location>
        <begin position="6"/>
        <end position="33"/>
    </location>
</feature>
<dbReference type="GO" id="GO:0006412">
    <property type="term" value="P:translation"/>
    <property type="evidence" value="ECO:0007669"/>
    <property type="project" value="UniProtKB-UniRule"/>
</dbReference>
<evidence type="ECO:0000313" key="7">
    <source>
        <dbReference type="EMBL" id="PIX68636.1"/>
    </source>
</evidence>
<dbReference type="SUPFAM" id="SSF46561">
    <property type="entry name" value="Ribosomal protein L29 (L29p)"/>
    <property type="match status" value="1"/>
</dbReference>
<proteinExistence type="inferred from homology"/>
<gene>
    <name evidence="5 7" type="primary">rpmC</name>
    <name evidence="7" type="ORF">COZ40_02220</name>
</gene>
<evidence type="ECO:0000256" key="1">
    <source>
        <dbReference type="ARBA" id="ARBA00009254"/>
    </source>
</evidence>
<dbReference type="Proteomes" id="UP000228500">
    <property type="component" value="Unassembled WGS sequence"/>
</dbReference>
<name>A0A2M7LKM8_9BACT</name>
<organism evidence="7 8">
    <name type="scientific">Candidatus Roizmanbacteria bacterium CG_4_10_14_3_um_filter_39_13</name>
    <dbReference type="NCBI Taxonomy" id="1974831"/>
    <lineage>
        <taxon>Bacteria</taxon>
        <taxon>Candidatus Roizmaniibacteriota</taxon>
    </lineage>
</organism>
<protein>
    <recommendedName>
        <fullName evidence="4 5">Large ribosomal subunit protein uL29</fullName>
    </recommendedName>
</protein>
<dbReference type="EMBL" id="PFJH01000092">
    <property type="protein sequence ID" value="PIX68636.1"/>
    <property type="molecule type" value="Genomic_DNA"/>
</dbReference>
<evidence type="ECO:0000256" key="6">
    <source>
        <dbReference type="SAM" id="Coils"/>
    </source>
</evidence>
<dbReference type="AlphaFoldDB" id="A0A2M7LKM8"/>
<keyword evidence="2 5" id="KW-0689">Ribosomal protein</keyword>
<dbReference type="Gene3D" id="1.10.287.310">
    <property type="match status" value="1"/>
</dbReference>
<comment type="caution">
    <text evidence="7">The sequence shown here is derived from an EMBL/GenBank/DDBJ whole genome shotgun (WGS) entry which is preliminary data.</text>
</comment>
<dbReference type="GO" id="GO:1990904">
    <property type="term" value="C:ribonucleoprotein complex"/>
    <property type="evidence" value="ECO:0007669"/>
    <property type="project" value="UniProtKB-KW"/>
</dbReference>
<reference evidence="8" key="1">
    <citation type="submission" date="2017-09" db="EMBL/GenBank/DDBJ databases">
        <title>Depth-based differentiation of microbial function through sediment-hosted aquifers and enrichment of novel symbionts in the deep terrestrial subsurface.</title>
        <authorList>
            <person name="Probst A.J."/>
            <person name="Ladd B."/>
            <person name="Jarett J.K."/>
            <person name="Geller-Mcgrath D.E."/>
            <person name="Sieber C.M.K."/>
            <person name="Emerson J.B."/>
            <person name="Anantharaman K."/>
            <person name="Thomas B.C."/>
            <person name="Malmstrom R."/>
            <person name="Stieglmeier M."/>
            <person name="Klingl A."/>
            <person name="Woyke T."/>
            <person name="Ryan C.M."/>
            <person name="Banfield J.F."/>
        </authorList>
    </citation>
    <scope>NUCLEOTIDE SEQUENCE [LARGE SCALE GENOMIC DNA]</scope>
</reference>
<keyword evidence="3 5" id="KW-0687">Ribonucleoprotein</keyword>
<evidence type="ECO:0000256" key="4">
    <source>
        <dbReference type="ARBA" id="ARBA00035204"/>
    </source>
</evidence>
<evidence type="ECO:0000256" key="3">
    <source>
        <dbReference type="ARBA" id="ARBA00023274"/>
    </source>
</evidence>
<accession>A0A2M7LKM8</accession>
<dbReference type="Pfam" id="PF00831">
    <property type="entry name" value="Ribosomal_L29"/>
    <property type="match status" value="1"/>
</dbReference>
<keyword evidence="6" id="KW-0175">Coiled coil</keyword>
<evidence type="ECO:0000256" key="5">
    <source>
        <dbReference type="HAMAP-Rule" id="MF_00374"/>
    </source>
</evidence>
<evidence type="ECO:0000313" key="8">
    <source>
        <dbReference type="Proteomes" id="UP000228500"/>
    </source>
</evidence>